<evidence type="ECO:0000313" key="2">
    <source>
        <dbReference type="EMBL" id="KAA0151295.1"/>
    </source>
</evidence>
<dbReference type="EMBL" id="VLTL01000220">
    <property type="protein sequence ID" value="KAA0151295.1"/>
    <property type="molecule type" value="Genomic_DNA"/>
</dbReference>
<dbReference type="Gene3D" id="3.40.50.1000">
    <property type="entry name" value="HAD superfamily/HAD-like"/>
    <property type="match status" value="1"/>
</dbReference>
<dbReference type="PROSITE" id="PS50969">
    <property type="entry name" value="FCP1"/>
    <property type="match status" value="1"/>
</dbReference>
<name>A0A5A8E9S3_CAFRO</name>
<accession>A0A5A8E9S3</accession>
<dbReference type="InterPro" id="IPR023214">
    <property type="entry name" value="HAD_sf"/>
</dbReference>
<protein>
    <recommendedName>
        <fullName evidence="1">FCP1 homology domain-containing protein</fullName>
    </recommendedName>
</protein>
<dbReference type="EMBL" id="VLTM01000020">
    <property type="protein sequence ID" value="KAA0163848.1"/>
    <property type="molecule type" value="Genomic_DNA"/>
</dbReference>
<dbReference type="InterPro" id="IPR036412">
    <property type="entry name" value="HAD-like_sf"/>
</dbReference>
<dbReference type="EMBL" id="VLTN01000006">
    <property type="protein sequence ID" value="KAA0155602.1"/>
    <property type="molecule type" value="Genomic_DNA"/>
</dbReference>
<dbReference type="SUPFAM" id="SSF56784">
    <property type="entry name" value="HAD-like"/>
    <property type="match status" value="1"/>
</dbReference>
<dbReference type="Proteomes" id="UP000324907">
    <property type="component" value="Unassembled WGS sequence"/>
</dbReference>
<dbReference type="InterPro" id="IPR004274">
    <property type="entry name" value="FCP1_dom"/>
</dbReference>
<evidence type="ECO:0000313" key="6">
    <source>
        <dbReference type="Proteomes" id="UP000322899"/>
    </source>
</evidence>
<organism evidence="5 6">
    <name type="scientific">Cafeteria roenbergensis</name>
    <name type="common">Marine flagellate</name>
    <dbReference type="NCBI Taxonomy" id="33653"/>
    <lineage>
        <taxon>Eukaryota</taxon>
        <taxon>Sar</taxon>
        <taxon>Stramenopiles</taxon>
        <taxon>Bigyra</taxon>
        <taxon>Opalozoa</taxon>
        <taxon>Bicosoecida</taxon>
        <taxon>Cafeteriaceae</taxon>
        <taxon>Cafeteria</taxon>
    </lineage>
</organism>
<reference evidence="6 7" key="1">
    <citation type="submission" date="2019-07" db="EMBL/GenBank/DDBJ databases">
        <title>Genomes of Cafeteria roenbergensis.</title>
        <authorList>
            <person name="Fischer M.G."/>
            <person name="Hackl T."/>
            <person name="Roman M."/>
        </authorList>
    </citation>
    <scope>NUCLEOTIDE SEQUENCE [LARGE SCALE GENOMIC DNA]</scope>
    <source>
        <strain evidence="3 7">BVI</strain>
        <strain evidence="4 9">Cflag</strain>
        <strain evidence="5 6">E4-10P</strain>
        <strain evidence="2 8">RCC970-E3</strain>
    </source>
</reference>
<evidence type="ECO:0000259" key="1">
    <source>
        <dbReference type="PROSITE" id="PS50969"/>
    </source>
</evidence>
<dbReference type="Proteomes" id="UP000325113">
    <property type="component" value="Unassembled WGS sequence"/>
</dbReference>
<evidence type="ECO:0000313" key="8">
    <source>
        <dbReference type="Proteomes" id="UP000324907"/>
    </source>
</evidence>
<dbReference type="Proteomes" id="UP000323011">
    <property type="component" value="Unassembled WGS sequence"/>
</dbReference>
<proteinExistence type="predicted"/>
<keyword evidence="7" id="KW-1185">Reference proteome</keyword>
<dbReference type="Proteomes" id="UP000322899">
    <property type="component" value="Unassembled WGS sequence"/>
</dbReference>
<dbReference type="Pfam" id="PF03031">
    <property type="entry name" value="NIF"/>
    <property type="match status" value="1"/>
</dbReference>
<evidence type="ECO:0000313" key="9">
    <source>
        <dbReference type="Proteomes" id="UP000325113"/>
    </source>
</evidence>
<evidence type="ECO:0000313" key="4">
    <source>
        <dbReference type="EMBL" id="KAA0163848.1"/>
    </source>
</evidence>
<evidence type="ECO:0000313" key="3">
    <source>
        <dbReference type="EMBL" id="KAA0155602.1"/>
    </source>
</evidence>
<evidence type="ECO:0000313" key="7">
    <source>
        <dbReference type="Proteomes" id="UP000323011"/>
    </source>
</evidence>
<dbReference type="EMBL" id="VLTO01000021">
    <property type="protein sequence ID" value="KAA0174603.1"/>
    <property type="molecule type" value="Genomic_DNA"/>
</dbReference>
<sequence>MVESGRTFESILDDIRSMLSSSLDEHTDPQPDDFLPSMLQAQLIPEAMQDGRMDEPYTTYVMQLEGTLLRKEHDRRAGFKHMIRPHAENTLRLLSKASKGKGHVWFWGSEQQAMVSQLTESLFLGSETERGVGMSVFQGLAPAFLGKEHRFKDFAGEEAAMERRREKGDTDQAPAGVDITQRLARDHFLVKRVEPLPRYTPSVVLVDHELRNYELNPDNTILVPEFVEYKEDDDALLTVVAFAHLFHSLYKRKEVRTASDALRWVRKRHPDISINPYAMGRHIREESSAITRELDLMERSSLSAVAKQVSKHTIFGSGRAITPSSTRLGAEHMPEGSLVARQVAAMKKRNAAWQAAQIKAAKKAAGEE</sequence>
<feature type="domain" description="FCP1 homology" evidence="1">
    <location>
        <begin position="53"/>
        <end position="246"/>
    </location>
</feature>
<comment type="caution">
    <text evidence="5">The sequence shown here is derived from an EMBL/GenBank/DDBJ whole genome shotgun (WGS) entry which is preliminary data.</text>
</comment>
<evidence type="ECO:0000313" key="5">
    <source>
        <dbReference type="EMBL" id="KAA0174603.1"/>
    </source>
</evidence>
<gene>
    <name evidence="5" type="ORF">FNF27_03978</name>
    <name evidence="2" type="ORF">FNF28_07153</name>
    <name evidence="3" type="ORF">FNF29_01519</name>
    <name evidence="4" type="ORF">FNF31_02703</name>
</gene>
<dbReference type="OrthoDB" id="10296429at2759"/>
<dbReference type="AlphaFoldDB" id="A0A5A8E9S3"/>